<dbReference type="NCBIfam" id="TIGR01730">
    <property type="entry name" value="RND_mfp"/>
    <property type="match status" value="1"/>
</dbReference>
<dbReference type="FunFam" id="2.40.420.20:FF:000006">
    <property type="entry name" value="RND family efflux transporter MFP subunit"/>
    <property type="match status" value="1"/>
</dbReference>
<sequence>MKNKYIIGAFVAVVMAALVIAVMFPPGFGWEQTAPTVSESEESHAEEEGVVRLTGDQISTSDIEIISVEASSLDAEIIAQGSVVPSPQGHAVLSAGAEGRVSRINKRLGDAVDRGEVVATIESREAAAISSDVSSAASRAELARTRYERERRLFEERVTARADLETARSELQQAVTEADRARQAASASSVSGRFIAIRSPISGRVTAAPAVLGSYVTPQDELFRISDPNQIQIEAAVPPEDARKIAPGDPASVETPEGEIVARVLAVTPAADLENRAAIIVLSLGANADLVPGEYVRARIRPRADGTRSSVLVVPSEAVQSIEGRDVVFVRTPEGFRAQPIRTGARSGDRVEIVEGIAPGTRIAGRNAFLLKAELGRGEAEH</sequence>
<dbReference type="GO" id="GO:0046914">
    <property type="term" value="F:transition metal ion binding"/>
    <property type="evidence" value="ECO:0007669"/>
    <property type="project" value="TreeGrafter"/>
</dbReference>
<dbReference type="GO" id="GO:0015679">
    <property type="term" value="P:plasma membrane copper ion transport"/>
    <property type="evidence" value="ECO:0007669"/>
    <property type="project" value="TreeGrafter"/>
</dbReference>
<dbReference type="InterPro" id="IPR006143">
    <property type="entry name" value="RND_pump_MFP"/>
</dbReference>
<protein>
    <submittedName>
        <fullName evidence="7">Cobalt-zinc-cadmium efflux system membrane fusion protein</fullName>
    </submittedName>
</protein>
<feature type="domain" description="CzcB-like barrel-sandwich hybrid" evidence="5">
    <location>
        <begin position="92"/>
        <end position="227"/>
    </location>
</feature>
<dbReference type="Gene3D" id="2.40.420.20">
    <property type="match status" value="1"/>
</dbReference>
<dbReference type="GO" id="GO:0030288">
    <property type="term" value="C:outer membrane-bounded periplasmic space"/>
    <property type="evidence" value="ECO:0007669"/>
    <property type="project" value="TreeGrafter"/>
</dbReference>
<dbReference type="GO" id="GO:0016020">
    <property type="term" value="C:membrane"/>
    <property type="evidence" value="ECO:0007669"/>
    <property type="project" value="InterPro"/>
</dbReference>
<evidence type="ECO:0000313" key="8">
    <source>
        <dbReference type="Proteomes" id="UP000256310"/>
    </source>
</evidence>
<keyword evidence="2" id="KW-0813">Transport</keyword>
<dbReference type="Pfam" id="PF25975">
    <property type="entry name" value="CzcB_C"/>
    <property type="match status" value="1"/>
</dbReference>
<dbReference type="PANTHER" id="PTHR30097">
    <property type="entry name" value="CATION EFFLUX SYSTEM PROTEIN CUSB"/>
    <property type="match status" value="1"/>
</dbReference>
<proteinExistence type="inferred from homology"/>
<dbReference type="InterPro" id="IPR058647">
    <property type="entry name" value="BSH_CzcB-like"/>
</dbReference>
<dbReference type="PANTHER" id="PTHR30097:SF15">
    <property type="entry name" value="CATION EFFLUX SYSTEM PROTEIN CUSB"/>
    <property type="match status" value="1"/>
</dbReference>
<evidence type="ECO:0000256" key="1">
    <source>
        <dbReference type="ARBA" id="ARBA00009477"/>
    </source>
</evidence>
<gene>
    <name evidence="7" type="ORF">DFR46_1714</name>
</gene>
<dbReference type="SUPFAM" id="SSF111369">
    <property type="entry name" value="HlyD-like secretion proteins"/>
    <property type="match status" value="1"/>
</dbReference>
<dbReference type="Gene3D" id="2.40.30.170">
    <property type="match status" value="1"/>
</dbReference>
<dbReference type="Gene3D" id="1.10.287.470">
    <property type="entry name" value="Helix hairpin bin"/>
    <property type="match status" value="1"/>
</dbReference>
<keyword evidence="3" id="KW-0175">Coiled coil</keyword>
<dbReference type="Gene3D" id="2.40.50.100">
    <property type="match status" value="1"/>
</dbReference>
<comment type="caution">
    <text evidence="7">The sequence shown here is derived from an EMBL/GenBank/DDBJ whole genome shotgun (WGS) entry which is preliminary data.</text>
</comment>
<organism evidence="7 8">
    <name type="scientific">Parasphingopyxis lamellibrachiae</name>
    <dbReference type="NCBI Taxonomy" id="680125"/>
    <lineage>
        <taxon>Bacteria</taxon>
        <taxon>Pseudomonadati</taxon>
        <taxon>Pseudomonadota</taxon>
        <taxon>Alphaproteobacteria</taxon>
        <taxon>Sphingomonadales</taxon>
        <taxon>Sphingomonadaceae</taxon>
        <taxon>Parasphingopyxis</taxon>
    </lineage>
</organism>
<dbReference type="RefSeq" id="WP_162843437.1">
    <property type="nucleotide sequence ID" value="NZ_QRDP01000004.1"/>
</dbReference>
<dbReference type="GO" id="GO:0060003">
    <property type="term" value="P:copper ion export"/>
    <property type="evidence" value="ECO:0007669"/>
    <property type="project" value="TreeGrafter"/>
</dbReference>
<dbReference type="InterPro" id="IPR058648">
    <property type="entry name" value="HH_CzcB-like"/>
</dbReference>
<feature type="domain" description="CzcB-like alpha-helical hairpin" evidence="4">
    <location>
        <begin position="130"/>
        <end position="186"/>
    </location>
</feature>
<dbReference type="InterPro" id="IPR058649">
    <property type="entry name" value="CzcB_C"/>
</dbReference>
<evidence type="ECO:0000259" key="4">
    <source>
        <dbReference type="Pfam" id="PF25893"/>
    </source>
</evidence>
<evidence type="ECO:0000259" key="6">
    <source>
        <dbReference type="Pfam" id="PF25975"/>
    </source>
</evidence>
<evidence type="ECO:0000256" key="2">
    <source>
        <dbReference type="ARBA" id="ARBA00022448"/>
    </source>
</evidence>
<dbReference type="Proteomes" id="UP000256310">
    <property type="component" value="Unassembled WGS sequence"/>
</dbReference>
<dbReference type="EMBL" id="QRDP01000004">
    <property type="protein sequence ID" value="RED16687.1"/>
    <property type="molecule type" value="Genomic_DNA"/>
</dbReference>
<dbReference type="Pfam" id="PF25893">
    <property type="entry name" value="HH_CzcB"/>
    <property type="match status" value="1"/>
</dbReference>
<dbReference type="GO" id="GO:0022857">
    <property type="term" value="F:transmembrane transporter activity"/>
    <property type="evidence" value="ECO:0007669"/>
    <property type="project" value="InterPro"/>
</dbReference>
<feature type="coiled-coil region" evidence="3">
    <location>
        <begin position="137"/>
        <end position="184"/>
    </location>
</feature>
<evidence type="ECO:0000313" key="7">
    <source>
        <dbReference type="EMBL" id="RED16687.1"/>
    </source>
</evidence>
<keyword evidence="8" id="KW-1185">Reference proteome</keyword>
<comment type="similarity">
    <text evidence="1">Belongs to the membrane fusion protein (MFP) (TC 8.A.1) family.</text>
</comment>
<reference evidence="7 8" key="1">
    <citation type="submission" date="2018-07" db="EMBL/GenBank/DDBJ databases">
        <title>Genomic Encyclopedia of Type Strains, Phase IV (KMG-IV): sequencing the most valuable type-strain genomes for metagenomic binning, comparative biology and taxonomic classification.</title>
        <authorList>
            <person name="Goeker M."/>
        </authorList>
    </citation>
    <scope>NUCLEOTIDE SEQUENCE [LARGE SCALE GENOMIC DNA]</scope>
    <source>
        <strain evidence="7 8">DSM 26725</strain>
    </source>
</reference>
<feature type="domain" description="CzcB-like C-terminal circularly permuted SH3-like" evidence="6">
    <location>
        <begin position="313"/>
        <end position="372"/>
    </location>
</feature>
<evidence type="ECO:0000259" key="5">
    <source>
        <dbReference type="Pfam" id="PF25973"/>
    </source>
</evidence>
<dbReference type="Pfam" id="PF25973">
    <property type="entry name" value="BSH_CzcB"/>
    <property type="match status" value="1"/>
</dbReference>
<dbReference type="InterPro" id="IPR051909">
    <property type="entry name" value="MFP_Cation_Efflux"/>
</dbReference>
<name>A0A3D9FGL7_9SPHN</name>
<evidence type="ECO:0000256" key="3">
    <source>
        <dbReference type="SAM" id="Coils"/>
    </source>
</evidence>
<dbReference type="AlphaFoldDB" id="A0A3D9FGL7"/>
<accession>A0A3D9FGL7</accession>